<evidence type="ECO:0000313" key="7">
    <source>
        <dbReference type="EMBL" id="OHA01927.1"/>
    </source>
</evidence>
<dbReference type="Pfam" id="PF00578">
    <property type="entry name" value="AhpC-TSA"/>
    <property type="match status" value="1"/>
</dbReference>
<comment type="caution">
    <text evidence="7">The sequence shown here is derived from an EMBL/GenBank/DDBJ whole genome shotgun (WGS) entry which is preliminary data.</text>
</comment>
<dbReference type="GO" id="GO:0005829">
    <property type="term" value="C:cytosol"/>
    <property type="evidence" value="ECO:0007669"/>
    <property type="project" value="TreeGrafter"/>
</dbReference>
<organism evidence="7 8">
    <name type="scientific">Candidatus Sungbacteria bacterium RIFCSPHIGHO2_02_FULL_51_29</name>
    <dbReference type="NCBI Taxonomy" id="1802273"/>
    <lineage>
        <taxon>Bacteria</taxon>
        <taxon>Candidatus Sungiibacteriota</taxon>
    </lineage>
</organism>
<dbReference type="Proteomes" id="UP000177811">
    <property type="component" value="Unassembled WGS sequence"/>
</dbReference>
<proteinExistence type="predicted"/>
<keyword evidence="4" id="KW-0676">Redox-active center</keyword>
<keyword evidence="2" id="KW-0049">Antioxidant</keyword>
<evidence type="ECO:0000313" key="8">
    <source>
        <dbReference type="Proteomes" id="UP000177811"/>
    </source>
</evidence>
<evidence type="ECO:0000256" key="2">
    <source>
        <dbReference type="ARBA" id="ARBA00022862"/>
    </source>
</evidence>
<reference evidence="7 8" key="1">
    <citation type="journal article" date="2016" name="Nat. Commun.">
        <title>Thousands of microbial genomes shed light on interconnected biogeochemical processes in an aquifer system.</title>
        <authorList>
            <person name="Anantharaman K."/>
            <person name="Brown C.T."/>
            <person name="Hug L.A."/>
            <person name="Sharon I."/>
            <person name="Castelle C.J."/>
            <person name="Probst A.J."/>
            <person name="Thomas B.C."/>
            <person name="Singh A."/>
            <person name="Wilkins M.J."/>
            <person name="Karaoz U."/>
            <person name="Brodie E.L."/>
            <person name="Williams K.H."/>
            <person name="Hubbard S.S."/>
            <person name="Banfield J.F."/>
        </authorList>
    </citation>
    <scope>NUCLEOTIDE SEQUENCE [LARGE SCALE GENOMIC DNA]</scope>
</reference>
<evidence type="ECO:0000256" key="3">
    <source>
        <dbReference type="ARBA" id="ARBA00023002"/>
    </source>
</evidence>
<evidence type="ECO:0000256" key="4">
    <source>
        <dbReference type="ARBA" id="ARBA00023284"/>
    </source>
</evidence>
<evidence type="ECO:0000259" key="6">
    <source>
        <dbReference type="PROSITE" id="PS51352"/>
    </source>
</evidence>
<gene>
    <name evidence="7" type="ORF">A3C16_03005</name>
</gene>
<dbReference type="InterPro" id="IPR036249">
    <property type="entry name" value="Thioredoxin-like_sf"/>
</dbReference>
<dbReference type="Gene3D" id="3.40.30.10">
    <property type="entry name" value="Glutaredoxin"/>
    <property type="match status" value="1"/>
</dbReference>
<dbReference type="GO" id="GO:0042744">
    <property type="term" value="P:hydrogen peroxide catabolic process"/>
    <property type="evidence" value="ECO:0007669"/>
    <property type="project" value="TreeGrafter"/>
</dbReference>
<feature type="domain" description="Thioredoxin" evidence="6">
    <location>
        <begin position="2"/>
        <end position="158"/>
    </location>
</feature>
<accession>A0A1G2KR61</accession>
<protein>
    <submittedName>
        <fullName evidence="7">Thioredoxin peroxidase</fullName>
    </submittedName>
</protein>
<evidence type="ECO:0000256" key="1">
    <source>
        <dbReference type="ARBA" id="ARBA00022559"/>
    </source>
</evidence>
<dbReference type="GO" id="GO:0008379">
    <property type="term" value="F:thioredoxin peroxidase activity"/>
    <property type="evidence" value="ECO:0007669"/>
    <property type="project" value="TreeGrafter"/>
</dbReference>
<dbReference type="PROSITE" id="PS51352">
    <property type="entry name" value="THIOREDOXIN_2"/>
    <property type="match status" value="1"/>
</dbReference>
<dbReference type="PIRSF" id="PIRSF000239">
    <property type="entry name" value="AHPC"/>
    <property type="match status" value="1"/>
</dbReference>
<feature type="active site" description="Cysteine sulfenic acid (-SOH) intermediate; for peroxidase activity" evidence="5">
    <location>
        <position position="47"/>
    </location>
</feature>
<dbReference type="InterPro" id="IPR000866">
    <property type="entry name" value="AhpC/TSA"/>
</dbReference>
<dbReference type="EMBL" id="MHQL01000051">
    <property type="protein sequence ID" value="OHA01927.1"/>
    <property type="molecule type" value="Genomic_DNA"/>
</dbReference>
<dbReference type="InterPro" id="IPR024706">
    <property type="entry name" value="Peroxiredoxin_AhpC-typ"/>
</dbReference>
<keyword evidence="1 7" id="KW-0575">Peroxidase</keyword>
<evidence type="ECO:0000256" key="5">
    <source>
        <dbReference type="PIRSR" id="PIRSR000239-1"/>
    </source>
</evidence>
<dbReference type="GO" id="GO:0033554">
    <property type="term" value="P:cellular response to stress"/>
    <property type="evidence" value="ECO:0007669"/>
    <property type="project" value="TreeGrafter"/>
</dbReference>
<sequence>MVKVGHPAPEFTLQGYAAGEIKEYSLAACKGRWVVLFFYPLDFTFVCPTEVRGFNEHYDEFKKAKGDILGISVDSVHSHKAWVQHEFGGKLKFPLLSDFNKDTIREYDVDTEDAAGTVALRGTFIIDPEGALRYMVVSDNNVGRSVTETLRVLKALQTGGLCPIDWKPGEKTLTKK</sequence>
<dbReference type="PANTHER" id="PTHR10681:SF121">
    <property type="entry name" value="ALKYL HYDROPEROXIDE REDUCTASE C"/>
    <property type="match status" value="1"/>
</dbReference>
<dbReference type="GO" id="GO:0006979">
    <property type="term" value="P:response to oxidative stress"/>
    <property type="evidence" value="ECO:0007669"/>
    <property type="project" value="TreeGrafter"/>
</dbReference>
<keyword evidence="3" id="KW-0560">Oxidoreductase</keyword>
<dbReference type="SUPFAM" id="SSF52833">
    <property type="entry name" value="Thioredoxin-like"/>
    <property type="match status" value="1"/>
</dbReference>
<dbReference type="CDD" id="cd03015">
    <property type="entry name" value="PRX_Typ2cys"/>
    <property type="match status" value="1"/>
</dbReference>
<dbReference type="AlphaFoldDB" id="A0A1G2KR61"/>
<dbReference type="GO" id="GO:0045454">
    <property type="term" value="P:cell redox homeostasis"/>
    <property type="evidence" value="ECO:0007669"/>
    <property type="project" value="TreeGrafter"/>
</dbReference>
<dbReference type="InterPro" id="IPR013766">
    <property type="entry name" value="Thioredoxin_domain"/>
</dbReference>
<dbReference type="InterPro" id="IPR050217">
    <property type="entry name" value="Peroxiredoxin"/>
</dbReference>
<name>A0A1G2KR61_9BACT</name>
<dbReference type="PANTHER" id="PTHR10681">
    <property type="entry name" value="THIOREDOXIN PEROXIDASE"/>
    <property type="match status" value="1"/>
</dbReference>